<reference evidence="3 4" key="1">
    <citation type="journal article" date="2013" name="Genome Announc.">
        <title>Draft Genome Sequence of Cyclobacterium qasimii Strain M12-11BT, Isolated from Arctic Marine Sediment.</title>
        <authorList>
            <person name="Shivaji S."/>
            <person name="Ara S."/>
            <person name="Singh A."/>
            <person name="Kumar Pinnaka A."/>
        </authorList>
    </citation>
    <scope>NUCLEOTIDE SEQUENCE [LARGE SCALE GENOMIC DNA]</scope>
    <source>
        <strain evidence="3 4">M12-11B</strain>
    </source>
</reference>
<dbReference type="Pfam" id="PF08522">
    <property type="entry name" value="BT_3987-like_N"/>
    <property type="match status" value="1"/>
</dbReference>
<dbReference type="Proteomes" id="UP000014974">
    <property type="component" value="Unassembled WGS sequence"/>
</dbReference>
<dbReference type="Gene3D" id="2.40.128.420">
    <property type="match status" value="1"/>
</dbReference>
<name>S7WJ77_9BACT</name>
<protein>
    <recommendedName>
        <fullName evidence="5">DUF1735 domain-containing protein</fullName>
    </recommendedName>
</protein>
<evidence type="ECO:0000313" key="3">
    <source>
        <dbReference type="EMBL" id="EPR66754.1"/>
    </source>
</evidence>
<accession>S7WJ77</accession>
<comment type="caution">
    <text evidence="3">The sequence shown here is derived from an EMBL/GenBank/DDBJ whole genome shotgun (WGS) entry which is preliminary data.</text>
</comment>
<dbReference type="EMBL" id="ATNM01000141">
    <property type="protein sequence ID" value="EPR66754.1"/>
    <property type="molecule type" value="Genomic_DNA"/>
</dbReference>
<evidence type="ECO:0000259" key="1">
    <source>
        <dbReference type="Pfam" id="PF08522"/>
    </source>
</evidence>
<feature type="domain" description="BT-3987-like N-terminal" evidence="1">
    <location>
        <begin position="23"/>
        <end position="156"/>
    </location>
</feature>
<feature type="domain" description="DUF5627" evidence="2">
    <location>
        <begin position="199"/>
        <end position="337"/>
    </location>
</feature>
<sequence>MIYLILVIGTMACKDQEFGFYDYDHTAVYFPIQLPLRTLSVGEDRIDNTLDKNLQFDIGVSIGGLYGSNDHDWTVDFEVDNSLTDNVYIVVNDEDQKVLPLPEEYYTLNSTSLITIPKGSFNGMLGVQLTNAFFDDPIAITGAYVLPLRITKTSADSILVGAPANDDILSPDKRDPNDWEAGKSPKDWVLYGIKYINGYHGSYLQRGRTIVYSGTTPIDTVIYRDIHVERDNIVFLKTSGKTTATTNFIGQNTSATGGYAMNLEFPNMWGTPGGDIVITPSEGSLYAVTGNGQFMDKETSTESIIGLDMQSMHLNYTYEADGNTYVASDTLVFRDRDLKFEENSILISED</sequence>
<dbReference type="Gene3D" id="2.60.40.1740">
    <property type="entry name" value="hypothetical protein (bacova_03559)"/>
    <property type="match status" value="1"/>
</dbReference>
<dbReference type="InterPro" id="IPR040580">
    <property type="entry name" value="DUF5627"/>
</dbReference>
<evidence type="ECO:0008006" key="5">
    <source>
        <dbReference type="Google" id="ProtNLM"/>
    </source>
</evidence>
<gene>
    <name evidence="3" type="ORF">ADICYQ_4186</name>
</gene>
<proteinExistence type="predicted"/>
<dbReference type="Pfam" id="PF18620">
    <property type="entry name" value="DUF5627"/>
    <property type="match status" value="1"/>
</dbReference>
<organism evidence="3 4">
    <name type="scientific">Cyclobacterium qasimii M12-11B</name>
    <dbReference type="NCBI Taxonomy" id="641524"/>
    <lineage>
        <taxon>Bacteria</taxon>
        <taxon>Pseudomonadati</taxon>
        <taxon>Bacteroidota</taxon>
        <taxon>Cytophagia</taxon>
        <taxon>Cytophagales</taxon>
        <taxon>Cyclobacteriaceae</taxon>
        <taxon>Cyclobacterium</taxon>
    </lineage>
</organism>
<evidence type="ECO:0000313" key="4">
    <source>
        <dbReference type="Proteomes" id="UP000014974"/>
    </source>
</evidence>
<dbReference type="eggNOG" id="ENOG502Z7NF">
    <property type="taxonomic scope" value="Bacteria"/>
</dbReference>
<dbReference type="STRING" id="641524.ADICYQ_4186"/>
<evidence type="ECO:0000259" key="2">
    <source>
        <dbReference type="Pfam" id="PF18620"/>
    </source>
</evidence>
<dbReference type="InterPro" id="IPR013728">
    <property type="entry name" value="BT_3987-like_N"/>
</dbReference>
<dbReference type="AlphaFoldDB" id="S7WJ77"/>